<dbReference type="AlphaFoldDB" id="A0A0N4TG29"/>
<reference evidence="4" key="1">
    <citation type="submission" date="2017-02" db="UniProtKB">
        <authorList>
            <consortium name="WormBaseParasite"/>
        </authorList>
    </citation>
    <scope>IDENTIFICATION</scope>
</reference>
<dbReference type="Proteomes" id="UP000278627">
    <property type="component" value="Unassembled WGS sequence"/>
</dbReference>
<feature type="compositionally biased region" description="Low complexity" evidence="1">
    <location>
        <begin position="52"/>
        <end position="61"/>
    </location>
</feature>
<organism evidence="4">
    <name type="scientific">Brugia pahangi</name>
    <name type="common">Filarial nematode worm</name>
    <dbReference type="NCBI Taxonomy" id="6280"/>
    <lineage>
        <taxon>Eukaryota</taxon>
        <taxon>Metazoa</taxon>
        <taxon>Ecdysozoa</taxon>
        <taxon>Nematoda</taxon>
        <taxon>Chromadorea</taxon>
        <taxon>Rhabditida</taxon>
        <taxon>Spirurina</taxon>
        <taxon>Spiruromorpha</taxon>
        <taxon>Filarioidea</taxon>
        <taxon>Onchocercidae</taxon>
        <taxon>Brugia</taxon>
    </lineage>
</organism>
<evidence type="ECO:0000313" key="2">
    <source>
        <dbReference type="EMBL" id="VDN88316.1"/>
    </source>
</evidence>
<gene>
    <name evidence="2" type="ORF">BPAG_LOCUS7130</name>
</gene>
<feature type="compositionally biased region" description="Basic and acidic residues" evidence="1">
    <location>
        <begin position="69"/>
        <end position="102"/>
    </location>
</feature>
<evidence type="ECO:0000313" key="3">
    <source>
        <dbReference type="Proteomes" id="UP000278627"/>
    </source>
</evidence>
<evidence type="ECO:0000256" key="1">
    <source>
        <dbReference type="SAM" id="MobiDB-lite"/>
    </source>
</evidence>
<evidence type="ECO:0000313" key="4">
    <source>
        <dbReference type="WBParaSite" id="BPAG_0000716701-mRNA-1"/>
    </source>
</evidence>
<keyword evidence="3" id="KW-1185">Reference proteome</keyword>
<dbReference type="EMBL" id="UZAD01007596">
    <property type="protein sequence ID" value="VDN88316.1"/>
    <property type="molecule type" value="Genomic_DNA"/>
</dbReference>
<feature type="region of interest" description="Disordered" evidence="1">
    <location>
        <begin position="32"/>
        <end position="102"/>
    </location>
</feature>
<name>A0A0N4TG29_BRUPA</name>
<protein>
    <submittedName>
        <fullName evidence="4">Zinc finger, CCHC-type</fullName>
    </submittedName>
</protein>
<sequence length="102" mass="12250">MQTSLDLKMDSVIQNLRSKTADNFKVGFYSIGIGRGGLRDPRGRDRDRERNGNQGLQQQQLHNNSGRRYCSDNRNRMLRYRDYDDDRRSRRYEPPHDDFNRR</sequence>
<reference evidence="2 3" key="2">
    <citation type="submission" date="2018-11" db="EMBL/GenBank/DDBJ databases">
        <authorList>
            <consortium name="Pathogen Informatics"/>
        </authorList>
    </citation>
    <scope>NUCLEOTIDE SEQUENCE [LARGE SCALE GENOMIC DNA]</scope>
</reference>
<feature type="compositionally biased region" description="Basic and acidic residues" evidence="1">
    <location>
        <begin position="37"/>
        <end position="51"/>
    </location>
</feature>
<proteinExistence type="predicted"/>
<dbReference type="WBParaSite" id="BPAG_0000716701-mRNA-1">
    <property type="protein sequence ID" value="BPAG_0000716701-mRNA-1"/>
    <property type="gene ID" value="BPAG_0000716701"/>
</dbReference>
<accession>A0A0N4TG29</accession>